<keyword evidence="1" id="KW-0472">Membrane</keyword>
<dbReference type="RefSeq" id="WP_173119418.1">
    <property type="nucleotide sequence ID" value="NZ_JABRWJ010000001.1"/>
</dbReference>
<dbReference type="Proteomes" id="UP000737171">
    <property type="component" value="Unassembled WGS sequence"/>
</dbReference>
<keyword evidence="3" id="KW-1185">Reference proteome</keyword>
<evidence type="ECO:0000313" key="3">
    <source>
        <dbReference type="Proteomes" id="UP000737171"/>
    </source>
</evidence>
<sequence>MIAKSTHLDATHSCATVSFAGSGFGSILATIGMLAPLIRMTPRIPRVIGLACLTILHCASANEGTKGATAVTLTQKLGIRSSRTLVPEYTSAAWSKTSGLIAVSEAAAKSRYIVDPETGAQVEFTAELPGGDREDLMWSSTSPRLTIARGRSIETIAAQPTGSVSSVHKQQTLDFHGVSASLVEQSGHEFVVAFGATSSDPSRSTKSIQATRLSDGKQHWTWRFPDDGAHYQFRNGSAIAIDKAILAVGWAVRYVDQRIAHQLWVVDSRTALQRCVIQLGGDLQGNRDVSTVRPALTADGALSAVATSSLPYVTLYRNSTCSEERRLPLPEGPQPTYLTFSPDGRWLLGTAPVSQGEDPGRIYMWDTRDWRLVYVTKQRRPYQGAFDPSSRRFVIATEFGVYIYHISTKD</sequence>
<dbReference type="EMBL" id="JABRWJ010000001">
    <property type="protein sequence ID" value="NRF65399.1"/>
    <property type="molecule type" value="Genomic_DNA"/>
</dbReference>
<evidence type="ECO:0000256" key="1">
    <source>
        <dbReference type="SAM" id="Phobius"/>
    </source>
</evidence>
<dbReference type="Gene3D" id="2.130.10.10">
    <property type="entry name" value="YVTN repeat-like/Quinoprotein amine dehydrogenase"/>
    <property type="match status" value="1"/>
</dbReference>
<proteinExistence type="predicted"/>
<feature type="transmembrane region" description="Helical" evidence="1">
    <location>
        <begin position="15"/>
        <end position="38"/>
    </location>
</feature>
<dbReference type="InterPro" id="IPR015943">
    <property type="entry name" value="WD40/YVTN_repeat-like_dom_sf"/>
</dbReference>
<evidence type="ECO:0008006" key="4">
    <source>
        <dbReference type="Google" id="ProtNLM"/>
    </source>
</evidence>
<reference evidence="2 3" key="1">
    <citation type="submission" date="2020-05" db="EMBL/GenBank/DDBJ databases">
        <title>Aquincola sp. isolate from soil.</title>
        <authorList>
            <person name="Han J."/>
            <person name="Kim D.-U."/>
        </authorList>
    </citation>
    <scope>NUCLEOTIDE SEQUENCE [LARGE SCALE GENOMIC DNA]</scope>
    <source>
        <strain evidence="2 3">S2</strain>
    </source>
</reference>
<dbReference type="SUPFAM" id="SSF50960">
    <property type="entry name" value="TolB, C-terminal domain"/>
    <property type="match status" value="1"/>
</dbReference>
<accession>A0ABX2EAH7</accession>
<comment type="caution">
    <text evidence="2">The sequence shown here is derived from an EMBL/GenBank/DDBJ whole genome shotgun (WGS) entry which is preliminary data.</text>
</comment>
<keyword evidence="1" id="KW-0812">Transmembrane</keyword>
<evidence type="ECO:0000313" key="2">
    <source>
        <dbReference type="EMBL" id="NRF65399.1"/>
    </source>
</evidence>
<gene>
    <name evidence="2" type="ORF">HLB44_00230</name>
</gene>
<name>A0ABX2EAH7_9BURK</name>
<keyword evidence="1" id="KW-1133">Transmembrane helix</keyword>
<protein>
    <recommendedName>
        <fullName evidence="4">WD40 repeat domain-containing protein</fullName>
    </recommendedName>
</protein>
<organism evidence="2 3">
    <name type="scientific">Pseudaquabacterium terrae</name>
    <dbReference type="NCBI Taxonomy" id="2732868"/>
    <lineage>
        <taxon>Bacteria</taxon>
        <taxon>Pseudomonadati</taxon>
        <taxon>Pseudomonadota</taxon>
        <taxon>Betaproteobacteria</taxon>
        <taxon>Burkholderiales</taxon>
        <taxon>Sphaerotilaceae</taxon>
        <taxon>Pseudaquabacterium</taxon>
    </lineage>
</organism>